<feature type="compositionally biased region" description="Basic residues" evidence="1">
    <location>
        <begin position="73"/>
        <end position="84"/>
    </location>
</feature>
<feature type="compositionally biased region" description="Low complexity" evidence="1">
    <location>
        <begin position="7"/>
        <end position="19"/>
    </location>
</feature>
<evidence type="ECO:0000313" key="3">
    <source>
        <dbReference type="Proteomes" id="UP001194468"/>
    </source>
</evidence>
<sequence>MAPTCHSSSSKATTSTSASPQMACPTHTNAGKGGYLSQLRKTSEALEQPQRELRAKDLLIHEPINLLALALSRPKKKGTAKQQKKATTEEANSDPFDKLSPIALSGPDGRFGLQPQPTFIGRQTLGEYKRDRTTNDTTARTRKHGVHSQEVVVSSISSLYNS</sequence>
<accession>A0AAD4G9P8</accession>
<evidence type="ECO:0000256" key="1">
    <source>
        <dbReference type="SAM" id="MobiDB-lite"/>
    </source>
</evidence>
<dbReference type="AlphaFoldDB" id="A0AAD4G9P8"/>
<dbReference type="Proteomes" id="UP001194468">
    <property type="component" value="Unassembled WGS sequence"/>
</dbReference>
<dbReference type="EMBL" id="WHUW01000047">
    <property type="protein sequence ID" value="KAF8431671.1"/>
    <property type="molecule type" value="Genomic_DNA"/>
</dbReference>
<comment type="caution">
    <text evidence="2">The sequence shown here is derived from an EMBL/GenBank/DDBJ whole genome shotgun (WGS) entry which is preliminary data.</text>
</comment>
<organism evidence="2 3">
    <name type="scientific">Boletus edulis BED1</name>
    <dbReference type="NCBI Taxonomy" id="1328754"/>
    <lineage>
        <taxon>Eukaryota</taxon>
        <taxon>Fungi</taxon>
        <taxon>Dikarya</taxon>
        <taxon>Basidiomycota</taxon>
        <taxon>Agaricomycotina</taxon>
        <taxon>Agaricomycetes</taxon>
        <taxon>Agaricomycetidae</taxon>
        <taxon>Boletales</taxon>
        <taxon>Boletineae</taxon>
        <taxon>Boletaceae</taxon>
        <taxon>Boletoideae</taxon>
        <taxon>Boletus</taxon>
    </lineage>
</organism>
<name>A0AAD4G9P8_BOLED</name>
<reference evidence="2" key="2">
    <citation type="journal article" date="2020" name="Nat. Commun.">
        <title>Large-scale genome sequencing of mycorrhizal fungi provides insights into the early evolution of symbiotic traits.</title>
        <authorList>
            <person name="Miyauchi S."/>
            <person name="Kiss E."/>
            <person name="Kuo A."/>
            <person name="Drula E."/>
            <person name="Kohler A."/>
            <person name="Sanchez-Garcia M."/>
            <person name="Morin E."/>
            <person name="Andreopoulos B."/>
            <person name="Barry K.W."/>
            <person name="Bonito G."/>
            <person name="Buee M."/>
            <person name="Carver A."/>
            <person name="Chen C."/>
            <person name="Cichocki N."/>
            <person name="Clum A."/>
            <person name="Culley D."/>
            <person name="Crous P.W."/>
            <person name="Fauchery L."/>
            <person name="Girlanda M."/>
            <person name="Hayes R.D."/>
            <person name="Keri Z."/>
            <person name="LaButti K."/>
            <person name="Lipzen A."/>
            <person name="Lombard V."/>
            <person name="Magnuson J."/>
            <person name="Maillard F."/>
            <person name="Murat C."/>
            <person name="Nolan M."/>
            <person name="Ohm R.A."/>
            <person name="Pangilinan J."/>
            <person name="Pereira M.F."/>
            <person name="Perotto S."/>
            <person name="Peter M."/>
            <person name="Pfister S."/>
            <person name="Riley R."/>
            <person name="Sitrit Y."/>
            <person name="Stielow J.B."/>
            <person name="Szollosi G."/>
            <person name="Zifcakova L."/>
            <person name="Stursova M."/>
            <person name="Spatafora J.W."/>
            <person name="Tedersoo L."/>
            <person name="Vaario L.M."/>
            <person name="Yamada A."/>
            <person name="Yan M."/>
            <person name="Wang P."/>
            <person name="Xu J."/>
            <person name="Bruns T."/>
            <person name="Baldrian P."/>
            <person name="Vilgalys R."/>
            <person name="Dunand C."/>
            <person name="Henrissat B."/>
            <person name="Grigoriev I.V."/>
            <person name="Hibbett D."/>
            <person name="Nagy L.G."/>
            <person name="Martin F.M."/>
        </authorList>
    </citation>
    <scope>NUCLEOTIDE SEQUENCE</scope>
    <source>
        <strain evidence="2">BED1</strain>
    </source>
</reference>
<feature type="region of interest" description="Disordered" evidence="1">
    <location>
        <begin position="70"/>
        <end position="149"/>
    </location>
</feature>
<proteinExistence type="predicted"/>
<keyword evidence="3" id="KW-1185">Reference proteome</keyword>
<reference evidence="2" key="1">
    <citation type="submission" date="2019-10" db="EMBL/GenBank/DDBJ databases">
        <authorList>
            <consortium name="DOE Joint Genome Institute"/>
            <person name="Kuo A."/>
            <person name="Miyauchi S."/>
            <person name="Kiss E."/>
            <person name="Drula E."/>
            <person name="Kohler A."/>
            <person name="Sanchez-Garcia M."/>
            <person name="Andreopoulos B."/>
            <person name="Barry K.W."/>
            <person name="Bonito G."/>
            <person name="Buee M."/>
            <person name="Carver A."/>
            <person name="Chen C."/>
            <person name="Cichocki N."/>
            <person name="Clum A."/>
            <person name="Culley D."/>
            <person name="Crous P.W."/>
            <person name="Fauchery L."/>
            <person name="Girlanda M."/>
            <person name="Hayes R."/>
            <person name="Keri Z."/>
            <person name="LaButti K."/>
            <person name="Lipzen A."/>
            <person name="Lombard V."/>
            <person name="Magnuson J."/>
            <person name="Maillard F."/>
            <person name="Morin E."/>
            <person name="Murat C."/>
            <person name="Nolan M."/>
            <person name="Ohm R."/>
            <person name="Pangilinan J."/>
            <person name="Pereira M."/>
            <person name="Perotto S."/>
            <person name="Peter M."/>
            <person name="Riley R."/>
            <person name="Sitrit Y."/>
            <person name="Stielow B."/>
            <person name="Szollosi G."/>
            <person name="Zifcakova L."/>
            <person name="Stursova M."/>
            <person name="Spatafora J.W."/>
            <person name="Tedersoo L."/>
            <person name="Vaario L.-M."/>
            <person name="Yamada A."/>
            <person name="Yan M."/>
            <person name="Wang P."/>
            <person name="Xu J."/>
            <person name="Bruns T."/>
            <person name="Baldrian P."/>
            <person name="Vilgalys R."/>
            <person name="Henrissat B."/>
            <person name="Grigoriev I.V."/>
            <person name="Hibbett D."/>
            <person name="Nagy L.G."/>
            <person name="Martin F.M."/>
        </authorList>
    </citation>
    <scope>NUCLEOTIDE SEQUENCE</scope>
    <source>
        <strain evidence="2">BED1</strain>
    </source>
</reference>
<gene>
    <name evidence="2" type="ORF">L210DRAFT_984741</name>
</gene>
<evidence type="ECO:0000313" key="2">
    <source>
        <dbReference type="EMBL" id="KAF8431671.1"/>
    </source>
</evidence>
<feature type="region of interest" description="Disordered" evidence="1">
    <location>
        <begin position="1"/>
        <end position="49"/>
    </location>
</feature>
<protein>
    <submittedName>
        <fullName evidence="2">Uncharacterized protein</fullName>
    </submittedName>
</protein>